<reference evidence="1 2" key="1">
    <citation type="journal article" date="2014" name="BMC Genomics">
        <title>Oil accumulation mechanisms of the oleaginous microalga Chlorella protothecoides revealed through its genome, transcriptomes, and proteomes.</title>
        <authorList>
            <person name="Gao C."/>
            <person name="Wang Y."/>
            <person name="Shen Y."/>
            <person name="Yan D."/>
            <person name="He X."/>
            <person name="Dai J."/>
            <person name="Wu Q."/>
        </authorList>
    </citation>
    <scope>NUCLEOTIDE SEQUENCE [LARGE SCALE GENOMIC DNA]</scope>
    <source>
        <strain evidence="1 2">0710</strain>
    </source>
</reference>
<dbReference type="AlphaFoldDB" id="A0A087SU93"/>
<organism evidence="1 2">
    <name type="scientific">Auxenochlorella protothecoides</name>
    <name type="common">Green microalga</name>
    <name type="synonym">Chlorella protothecoides</name>
    <dbReference type="NCBI Taxonomy" id="3075"/>
    <lineage>
        <taxon>Eukaryota</taxon>
        <taxon>Viridiplantae</taxon>
        <taxon>Chlorophyta</taxon>
        <taxon>core chlorophytes</taxon>
        <taxon>Trebouxiophyceae</taxon>
        <taxon>Chlorellales</taxon>
        <taxon>Chlorellaceae</taxon>
        <taxon>Auxenochlorella</taxon>
    </lineage>
</organism>
<proteinExistence type="predicted"/>
<dbReference type="RefSeq" id="XP_011402350.1">
    <property type="nucleotide sequence ID" value="XM_011404048.1"/>
</dbReference>
<dbReference type="EMBL" id="KL662190">
    <property type="protein sequence ID" value="KFM29297.1"/>
    <property type="molecule type" value="Genomic_DNA"/>
</dbReference>
<sequence>MTPRSTEILVAVECLKAGQKACTADSNGNIGSDNKGRNNFCTKNIADDNIGHMQLNFRLASQCNVSLGLCSLGEEESGVSRHKGFSKSGSIRTSTLHTMGLSMSAIRVSTLEIMTPRSTEILVAVECLKAGQKACTADSNGNIGSDNKGRNNFCTKNIADDNIEVTTANCQEVSIPTR</sequence>
<evidence type="ECO:0000313" key="2">
    <source>
        <dbReference type="Proteomes" id="UP000028924"/>
    </source>
</evidence>
<accession>A0A087SU93</accession>
<name>A0A087SU93_AUXPR</name>
<evidence type="ECO:0000313" key="1">
    <source>
        <dbReference type="EMBL" id="KFM29297.1"/>
    </source>
</evidence>
<protein>
    <submittedName>
        <fullName evidence="1">Uncharacterized protein</fullName>
    </submittedName>
</protein>
<dbReference type="GeneID" id="23617126"/>
<dbReference type="Proteomes" id="UP000028924">
    <property type="component" value="Unassembled WGS sequence"/>
</dbReference>
<dbReference type="KEGG" id="apro:F751_5735"/>
<gene>
    <name evidence="1" type="ORF">F751_5735</name>
</gene>
<keyword evidence="2" id="KW-1185">Reference proteome</keyword>
<dbReference type="OrthoDB" id="520846at2759"/>